<keyword evidence="9" id="KW-1185">Reference proteome</keyword>
<protein>
    <recommendedName>
        <fullName evidence="1">site-specific DNA-methyltransferase (adenine-specific)</fullName>
        <ecNumber evidence="1">2.1.1.72</ecNumber>
    </recommendedName>
</protein>
<evidence type="ECO:0000256" key="5">
    <source>
        <dbReference type="ARBA" id="ARBA00047942"/>
    </source>
</evidence>
<dbReference type="PANTHER" id="PTHR33841">
    <property type="entry name" value="DNA METHYLTRANSFERASE YEEA-RELATED"/>
    <property type="match status" value="1"/>
</dbReference>
<dbReference type="PROSITE" id="PS00092">
    <property type="entry name" value="N6_MTASE"/>
    <property type="match status" value="1"/>
</dbReference>
<dbReference type="InterPro" id="IPR011639">
    <property type="entry name" value="MethylTrfase_TaqI-like_dom"/>
</dbReference>
<keyword evidence="2 8" id="KW-0489">Methyltransferase</keyword>
<dbReference type="EMBL" id="JAJUWU010000007">
    <property type="protein sequence ID" value="MCE7028103.1"/>
    <property type="molecule type" value="Genomic_DNA"/>
</dbReference>
<keyword evidence="3" id="KW-0808">Transferase</keyword>
<evidence type="ECO:0000256" key="2">
    <source>
        <dbReference type="ARBA" id="ARBA00022603"/>
    </source>
</evidence>
<feature type="region of interest" description="Disordered" evidence="6">
    <location>
        <begin position="426"/>
        <end position="451"/>
    </location>
</feature>
<accession>A0A9X1P068</accession>
<dbReference type="GO" id="GO:0032259">
    <property type="term" value="P:methylation"/>
    <property type="evidence" value="ECO:0007669"/>
    <property type="project" value="UniProtKB-KW"/>
</dbReference>
<dbReference type="InterPro" id="IPR050953">
    <property type="entry name" value="N4_N6_ade-DNA_methylase"/>
</dbReference>
<organism evidence="8 9">
    <name type="scientific">Jiella avicenniae</name>
    <dbReference type="NCBI Taxonomy" id="2907202"/>
    <lineage>
        <taxon>Bacteria</taxon>
        <taxon>Pseudomonadati</taxon>
        <taxon>Pseudomonadota</taxon>
        <taxon>Alphaproteobacteria</taxon>
        <taxon>Hyphomicrobiales</taxon>
        <taxon>Aurantimonadaceae</taxon>
        <taxon>Jiella</taxon>
    </lineage>
</organism>
<dbReference type="GO" id="GO:0009007">
    <property type="term" value="F:site-specific DNA-methyltransferase (adenine-specific) activity"/>
    <property type="evidence" value="ECO:0007669"/>
    <property type="project" value="UniProtKB-EC"/>
</dbReference>
<keyword evidence="4" id="KW-0949">S-adenosyl-L-methionine</keyword>
<comment type="catalytic activity">
    <reaction evidence="5">
        <text>a 2'-deoxyadenosine in DNA + S-adenosyl-L-methionine = an N(6)-methyl-2'-deoxyadenosine in DNA + S-adenosyl-L-homocysteine + H(+)</text>
        <dbReference type="Rhea" id="RHEA:15197"/>
        <dbReference type="Rhea" id="RHEA-COMP:12418"/>
        <dbReference type="Rhea" id="RHEA-COMP:12419"/>
        <dbReference type="ChEBI" id="CHEBI:15378"/>
        <dbReference type="ChEBI" id="CHEBI:57856"/>
        <dbReference type="ChEBI" id="CHEBI:59789"/>
        <dbReference type="ChEBI" id="CHEBI:90615"/>
        <dbReference type="ChEBI" id="CHEBI:90616"/>
        <dbReference type="EC" id="2.1.1.72"/>
    </reaction>
</comment>
<dbReference type="Pfam" id="PF07669">
    <property type="entry name" value="Eco57I"/>
    <property type="match status" value="1"/>
</dbReference>
<dbReference type="GO" id="GO:0006304">
    <property type="term" value="P:DNA modification"/>
    <property type="evidence" value="ECO:0007669"/>
    <property type="project" value="InterPro"/>
</dbReference>
<dbReference type="RefSeq" id="WP_233719253.1">
    <property type="nucleotide sequence ID" value="NZ_JAJUWU010000007.1"/>
</dbReference>
<proteinExistence type="predicted"/>
<dbReference type="Proteomes" id="UP001139035">
    <property type="component" value="Unassembled WGS sequence"/>
</dbReference>
<evidence type="ECO:0000259" key="7">
    <source>
        <dbReference type="Pfam" id="PF07669"/>
    </source>
</evidence>
<comment type="caution">
    <text evidence="8">The sequence shown here is derived from an EMBL/GenBank/DDBJ whole genome shotgun (WGS) entry which is preliminary data.</text>
</comment>
<dbReference type="InterPro" id="IPR002052">
    <property type="entry name" value="DNA_methylase_N6_adenine_CS"/>
</dbReference>
<dbReference type="Gene3D" id="3.40.50.150">
    <property type="entry name" value="Vaccinia Virus protein VP39"/>
    <property type="match status" value="2"/>
</dbReference>
<dbReference type="PANTHER" id="PTHR33841:SF1">
    <property type="entry name" value="DNA METHYLTRANSFERASE A"/>
    <property type="match status" value="1"/>
</dbReference>
<evidence type="ECO:0000313" key="8">
    <source>
        <dbReference type="EMBL" id="MCE7028103.1"/>
    </source>
</evidence>
<reference evidence="8" key="1">
    <citation type="submission" date="2022-01" db="EMBL/GenBank/DDBJ databases">
        <title>Jiella avicenniae sp. nov., a novel endophytic bacterium isolated from bark of Avicennia marina.</title>
        <authorList>
            <person name="Tuo L."/>
        </authorList>
    </citation>
    <scope>NUCLEOTIDE SEQUENCE</scope>
    <source>
        <strain evidence="8">CBK1P-4</strain>
    </source>
</reference>
<feature type="region of interest" description="Disordered" evidence="6">
    <location>
        <begin position="1319"/>
        <end position="1344"/>
    </location>
</feature>
<dbReference type="PRINTS" id="PR00507">
    <property type="entry name" value="N12N6MTFRASE"/>
</dbReference>
<name>A0A9X1P068_9HYPH</name>
<evidence type="ECO:0000256" key="6">
    <source>
        <dbReference type="SAM" id="MobiDB-lite"/>
    </source>
</evidence>
<evidence type="ECO:0000313" key="9">
    <source>
        <dbReference type="Proteomes" id="UP001139035"/>
    </source>
</evidence>
<dbReference type="InterPro" id="IPR029063">
    <property type="entry name" value="SAM-dependent_MTases_sf"/>
</dbReference>
<evidence type="ECO:0000256" key="1">
    <source>
        <dbReference type="ARBA" id="ARBA00011900"/>
    </source>
</evidence>
<evidence type="ECO:0000256" key="4">
    <source>
        <dbReference type="ARBA" id="ARBA00022691"/>
    </source>
</evidence>
<sequence length="1344" mass="149652">MARRTPTDLSAFPALTIEGNLIAAAMVAKLVRFEAGDQKPEDYGAPKGEQLRDEIARYFRIGQRHWQDFSRAENPSMAATVRFAESFMREVFGFSDLKHGTLPVALAAGEGRVPITVVPRSDALDRASDTLSVDRKRSAALALQDVLNGDDDALWGLALNGDTLRLMRDNASFTRPAYVEADLTHIFRDEDLASFSALWLLIQRTRFGKAGSPVTDCALERWREQGGKEGEAARERLAGQVQDALRELGTGFLAENPALRERLQTGALSYTEFFNELLRLIYRLIFLMVAEDRGLLHPHDAKDTARELYARGYSMAHLRDRAVRRSAYDRYHDRFEGMKVVFAALSRGEPMLGLPALGGLFERGLMPDLREAKLPNRAFMAAIHKLGWLTSQHKSGGVVPVNWRAMETEELGSVYESLLELQPQPGPDGRSLQFAGTAAEQKGNQRKTTGSYYTPDSLVQALLDTALDPVLDRTEAEADNPAEALLSLTVIDPACGSGHFLLAAARRIATRLARHRAEGTPSAADYRHAMRDVARRVIHGVDRNEMAVELTKVALWIETVDPGYPLGYFDAQIRPGDSLLGVFAFEDLARDIPDAAYKALAGDDKTVASYYAKRNKAETRAKQGTLDFERGGGQMPAAPVLAKQGLALRALPENSLADIRKRRERYAELRSGADWLRLKTACDLYVAAFLAPKTGALPANEAAVTIPTTGHLRQALAGRQLYGPLIAEADRLAYTAKAFHWPLEFPDVMAPKGETPAGFDVVLGNPPWERIKLQEQEFFAARSPEIAGAPNKAARETLIKALEQAEPETPERKLFDAFTFAKREAEAVSTFVRVPGEDGGRFPLTGRGDVNTYALFAELFARLSEGKGRAGVIVPTGIATDATTAPFFESIVSNCRLVSLFDFENRLGIFPAVHRTTKFSLLTVGVGSLSAEFAFFITETADLSDRAKIFEISAASISRMNPNTKTAPVFRSKVDALVTAKIYDNSDVLVHDGIENGDPWGIKFLRHFDMSNDSSLFKNAEILKSEGFHLSGIEWIYEGNSESVRFLPLYEAKMCDLYNHRAAGYSADQIERGYRVLPDTDLASYADRKFNPLPFYWVEWEIAVSRMPISTTPYLLGFRDISTSITERSFIPTLIPLSAVGNSMPLIFCENANKFTLLGLYANLSSIVFDYVARQKMGRLHFNYFIVKQLPVKDQEFYTESRRAFITPRVLELTYTSWSMQPFAKDLGYDGEPFVWEEDRRALLRAELDAFYAAAYGLTRDELRYVLDPADVKGPDYPSETFRVLKNREMREYGEYRTRRLVLEAWDRFTKDGTFASLDLNPAEPVPDLAPQATLPERADDAAA</sequence>
<dbReference type="EC" id="2.1.1.72" evidence="1"/>
<evidence type="ECO:0000256" key="3">
    <source>
        <dbReference type="ARBA" id="ARBA00022679"/>
    </source>
</evidence>
<gene>
    <name evidence="8" type="ORF">LZD57_08890</name>
</gene>
<dbReference type="SUPFAM" id="SSF53335">
    <property type="entry name" value="S-adenosyl-L-methionine-dependent methyltransferases"/>
    <property type="match status" value="1"/>
</dbReference>
<dbReference type="GO" id="GO:0003676">
    <property type="term" value="F:nucleic acid binding"/>
    <property type="evidence" value="ECO:0007669"/>
    <property type="project" value="InterPro"/>
</dbReference>
<feature type="domain" description="Type II methyltransferase M.TaqI-like" evidence="7">
    <location>
        <begin position="538"/>
        <end position="776"/>
    </location>
</feature>